<dbReference type="Pfam" id="PF02589">
    <property type="entry name" value="LUD_dom"/>
    <property type="match status" value="1"/>
</dbReference>
<evidence type="ECO:0000313" key="2">
    <source>
        <dbReference type="EMBL" id="HIR13196.1"/>
    </source>
</evidence>
<dbReference type="EMBL" id="DVGK01000054">
    <property type="protein sequence ID" value="HIR13196.1"/>
    <property type="molecule type" value="Genomic_DNA"/>
</dbReference>
<gene>
    <name evidence="2" type="ORF">IAB31_04655</name>
</gene>
<dbReference type="PIRSF" id="PIRSF020269">
    <property type="entry name" value="DUF1121"/>
    <property type="match status" value="1"/>
</dbReference>
<name>A0A9D1AB07_9FIRM</name>
<comment type="caution">
    <text evidence="2">The sequence shown here is derived from an EMBL/GenBank/DDBJ whole genome shotgun (WGS) entry which is preliminary data.</text>
</comment>
<sequence length="211" mass="22933">MTPMKQYYETLAATIIKNLEKRRMEGYYFDTSKEAVEKILAMMPEGTSVSWGGSATLEQTGMLEALKSSGFQTIDRATAKTPAETQECFHRALSADYYFMSTNAITTAGELVNVDKNGNRAAALVYGPKHVMILAGMNKAAADVENALKRIHTCAAPPNAARLKLSTPCAKTGVCKDCLSDDCICGHTVITRFNAFPGRIKIFLIGESLGF</sequence>
<dbReference type="Proteomes" id="UP000886757">
    <property type="component" value="Unassembled WGS sequence"/>
</dbReference>
<dbReference type="PANTHER" id="PTHR36179:SF2">
    <property type="entry name" value="LUD DOMAIN-CONTAINING PROTEIN"/>
    <property type="match status" value="1"/>
</dbReference>
<dbReference type="InterPro" id="IPR003741">
    <property type="entry name" value="LUD_dom"/>
</dbReference>
<evidence type="ECO:0000259" key="1">
    <source>
        <dbReference type="Pfam" id="PF02589"/>
    </source>
</evidence>
<dbReference type="InterPro" id="IPR009501">
    <property type="entry name" value="UCP020269"/>
</dbReference>
<dbReference type="AlphaFoldDB" id="A0A9D1AB07"/>
<dbReference type="PANTHER" id="PTHR36179">
    <property type="entry name" value="LUD_DOM DOMAIN-CONTAINING PROTEIN"/>
    <property type="match status" value="1"/>
</dbReference>
<protein>
    <submittedName>
        <fullName evidence="2">Lactate utilization protein</fullName>
    </submittedName>
</protein>
<proteinExistence type="predicted"/>
<evidence type="ECO:0000313" key="3">
    <source>
        <dbReference type="Proteomes" id="UP000886757"/>
    </source>
</evidence>
<accession>A0A9D1AB07</accession>
<reference evidence="2" key="1">
    <citation type="submission" date="2020-10" db="EMBL/GenBank/DDBJ databases">
        <authorList>
            <person name="Gilroy R."/>
        </authorList>
    </citation>
    <scope>NUCLEOTIDE SEQUENCE</scope>
    <source>
        <strain evidence="2">ChiSjej4B22-8148</strain>
    </source>
</reference>
<organism evidence="2 3">
    <name type="scientific">Candidatus Choladousia intestinavium</name>
    <dbReference type="NCBI Taxonomy" id="2840727"/>
    <lineage>
        <taxon>Bacteria</taxon>
        <taxon>Bacillati</taxon>
        <taxon>Bacillota</taxon>
        <taxon>Clostridia</taxon>
        <taxon>Lachnospirales</taxon>
        <taxon>Lachnospiraceae</taxon>
        <taxon>Lachnospiraceae incertae sedis</taxon>
        <taxon>Candidatus Choladousia</taxon>
    </lineage>
</organism>
<feature type="domain" description="LUD" evidence="1">
    <location>
        <begin position="15"/>
        <end position="205"/>
    </location>
</feature>
<reference evidence="2" key="2">
    <citation type="journal article" date="2021" name="PeerJ">
        <title>Extensive microbial diversity within the chicken gut microbiome revealed by metagenomics and culture.</title>
        <authorList>
            <person name="Gilroy R."/>
            <person name="Ravi A."/>
            <person name="Getino M."/>
            <person name="Pursley I."/>
            <person name="Horton D.L."/>
            <person name="Alikhan N.F."/>
            <person name="Baker D."/>
            <person name="Gharbi K."/>
            <person name="Hall N."/>
            <person name="Watson M."/>
            <person name="Adriaenssens E.M."/>
            <person name="Foster-Nyarko E."/>
            <person name="Jarju S."/>
            <person name="Secka A."/>
            <person name="Antonio M."/>
            <person name="Oren A."/>
            <person name="Chaudhuri R.R."/>
            <person name="La Ragione R."/>
            <person name="Hildebrand F."/>
            <person name="Pallen M.J."/>
        </authorList>
    </citation>
    <scope>NUCLEOTIDE SEQUENCE</scope>
    <source>
        <strain evidence="2">ChiSjej4B22-8148</strain>
    </source>
</reference>